<sequence length="102" mass="12010">MQRDISCRWQMLRIVQSIHGHLLKTNGEPPVQRSRPINNLLPSVAGQPRLQNRFPLQVLKNHQPQFRRKVVLEFIFQSIDSHRKPALRAEPKQTRFGRVGRE</sequence>
<organism evidence="1">
    <name type="scientific">Culex pipiens</name>
    <name type="common">House mosquito</name>
    <dbReference type="NCBI Taxonomy" id="7175"/>
    <lineage>
        <taxon>Eukaryota</taxon>
        <taxon>Metazoa</taxon>
        <taxon>Ecdysozoa</taxon>
        <taxon>Arthropoda</taxon>
        <taxon>Hexapoda</taxon>
        <taxon>Insecta</taxon>
        <taxon>Pterygota</taxon>
        <taxon>Neoptera</taxon>
        <taxon>Endopterygota</taxon>
        <taxon>Diptera</taxon>
        <taxon>Nematocera</taxon>
        <taxon>Culicoidea</taxon>
        <taxon>Culicidae</taxon>
        <taxon>Culicinae</taxon>
        <taxon>Culicini</taxon>
        <taxon>Culex</taxon>
        <taxon>Culex</taxon>
    </lineage>
</organism>
<proteinExistence type="predicted"/>
<accession>A0A8D8FBM1</accession>
<protein>
    <submittedName>
        <fullName evidence="1">(northern house mosquito) hypothetical protein</fullName>
    </submittedName>
</protein>
<reference evidence="1" key="1">
    <citation type="submission" date="2021-05" db="EMBL/GenBank/DDBJ databases">
        <authorList>
            <person name="Alioto T."/>
            <person name="Alioto T."/>
            <person name="Gomez Garrido J."/>
        </authorList>
    </citation>
    <scope>NUCLEOTIDE SEQUENCE</scope>
</reference>
<name>A0A8D8FBM1_CULPI</name>
<dbReference type="AlphaFoldDB" id="A0A8D8FBM1"/>
<evidence type="ECO:0000313" key="1">
    <source>
        <dbReference type="EMBL" id="CAG6465536.1"/>
    </source>
</evidence>
<dbReference type="EMBL" id="HBUE01053561">
    <property type="protein sequence ID" value="CAG6465536.1"/>
    <property type="molecule type" value="Transcribed_RNA"/>
</dbReference>